<proteinExistence type="predicted"/>
<evidence type="ECO:0000256" key="4">
    <source>
        <dbReference type="ARBA" id="ARBA00023136"/>
    </source>
</evidence>
<accession>A0A8J3FPW5</accession>
<keyword evidence="4 5" id="KW-0472">Membrane</keyword>
<keyword evidence="3 5" id="KW-1133">Transmembrane helix</keyword>
<sequence length="113" mass="11962">MTEPGGDPPRDPGAAAERTRLSWRRTSLSAAAVGLLLARPAFTPHARTSAVLAAAAAMIIWVTLVALTYRRHRGLTTRPPLADQRTIIAYAVVTVLLAIVGGFVVIDGLVVTH</sequence>
<gene>
    <name evidence="7" type="ORF">GCM10012284_36500</name>
</gene>
<organism evidence="7 8">
    <name type="scientific">Mangrovihabitans endophyticus</name>
    <dbReference type="NCBI Taxonomy" id="1751298"/>
    <lineage>
        <taxon>Bacteria</taxon>
        <taxon>Bacillati</taxon>
        <taxon>Actinomycetota</taxon>
        <taxon>Actinomycetes</taxon>
        <taxon>Micromonosporales</taxon>
        <taxon>Micromonosporaceae</taxon>
        <taxon>Mangrovihabitans</taxon>
    </lineage>
</organism>
<evidence type="ECO:0000256" key="3">
    <source>
        <dbReference type="ARBA" id="ARBA00022989"/>
    </source>
</evidence>
<evidence type="ECO:0000256" key="5">
    <source>
        <dbReference type="SAM" id="Phobius"/>
    </source>
</evidence>
<dbReference type="Proteomes" id="UP000656042">
    <property type="component" value="Unassembled WGS sequence"/>
</dbReference>
<name>A0A8J3FPW5_9ACTN</name>
<dbReference type="AlphaFoldDB" id="A0A8J3FPW5"/>
<evidence type="ECO:0000256" key="1">
    <source>
        <dbReference type="ARBA" id="ARBA00004127"/>
    </source>
</evidence>
<reference evidence="7" key="2">
    <citation type="submission" date="2020-09" db="EMBL/GenBank/DDBJ databases">
        <authorList>
            <person name="Sun Q."/>
            <person name="Zhou Y."/>
        </authorList>
    </citation>
    <scope>NUCLEOTIDE SEQUENCE</scope>
    <source>
        <strain evidence="7">CGMCC 4.7299</strain>
    </source>
</reference>
<dbReference type="GO" id="GO:0012505">
    <property type="term" value="C:endomembrane system"/>
    <property type="evidence" value="ECO:0007669"/>
    <property type="project" value="UniProtKB-SubCell"/>
</dbReference>
<comment type="caution">
    <text evidence="7">The sequence shown here is derived from an EMBL/GenBank/DDBJ whole genome shotgun (WGS) entry which is preliminary data.</text>
</comment>
<protein>
    <recommendedName>
        <fullName evidence="6">DUF202 domain-containing protein</fullName>
    </recommendedName>
</protein>
<keyword evidence="2 5" id="KW-0812">Transmembrane</keyword>
<dbReference type="RefSeq" id="WP_189080437.1">
    <property type="nucleotide sequence ID" value="NZ_BMMX01000016.1"/>
</dbReference>
<feature type="domain" description="DUF202" evidence="6">
    <location>
        <begin position="11"/>
        <end position="73"/>
    </location>
</feature>
<dbReference type="InterPro" id="IPR003807">
    <property type="entry name" value="DUF202"/>
</dbReference>
<evidence type="ECO:0000259" key="6">
    <source>
        <dbReference type="Pfam" id="PF02656"/>
    </source>
</evidence>
<evidence type="ECO:0000256" key="2">
    <source>
        <dbReference type="ARBA" id="ARBA00022692"/>
    </source>
</evidence>
<keyword evidence="8" id="KW-1185">Reference proteome</keyword>
<feature type="transmembrane region" description="Helical" evidence="5">
    <location>
        <begin position="87"/>
        <end position="106"/>
    </location>
</feature>
<reference evidence="7" key="1">
    <citation type="journal article" date="2014" name="Int. J. Syst. Evol. Microbiol.">
        <title>Complete genome sequence of Corynebacterium casei LMG S-19264T (=DSM 44701T), isolated from a smear-ripened cheese.</title>
        <authorList>
            <consortium name="US DOE Joint Genome Institute (JGI-PGF)"/>
            <person name="Walter F."/>
            <person name="Albersmeier A."/>
            <person name="Kalinowski J."/>
            <person name="Ruckert C."/>
        </authorList>
    </citation>
    <scope>NUCLEOTIDE SEQUENCE</scope>
    <source>
        <strain evidence="7">CGMCC 4.7299</strain>
    </source>
</reference>
<comment type="subcellular location">
    <subcellularLocation>
        <location evidence="1">Endomembrane system</location>
        <topology evidence="1">Multi-pass membrane protein</topology>
    </subcellularLocation>
</comment>
<evidence type="ECO:0000313" key="8">
    <source>
        <dbReference type="Proteomes" id="UP000656042"/>
    </source>
</evidence>
<evidence type="ECO:0000313" key="7">
    <source>
        <dbReference type="EMBL" id="GGK98895.1"/>
    </source>
</evidence>
<feature type="transmembrane region" description="Helical" evidence="5">
    <location>
        <begin position="48"/>
        <end position="67"/>
    </location>
</feature>
<dbReference type="EMBL" id="BMMX01000016">
    <property type="protein sequence ID" value="GGK98895.1"/>
    <property type="molecule type" value="Genomic_DNA"/>
</dbReference>
<dbReference type="Pfam" id="PF02656">
    <property type="entry name" value="DUF202"/>
    <property type="match status" value="1"/>
</dbReference>